<feature type="compositionally biased region" description="Basic residues" evidence="6">
    <location>
        <begin position="328"/>
        <end position="339"/>
    </location>
</feature>
<evidence type="ECO:0000256" key="4">
    <source>
        <dbReference type="ARBA" id="ARBA00022989"/>
    </source>
</evidence>
<evidence type="ECO:0000256" key="6">
    <source>
        <dbReference type="SAM" id="MobiDB-lite"/>
    </source>
</evidence>
<dbReference type="InParanoid" id="A0A067QTD9"/>
<keyword evidence="3 7" id="KW-0812">Transmembrane</keyword>
<organism evidence="8 9">
    <name type="scientific">Zootermopsis nevadensis</name>
    <name type="common">Dampwood termite</name>
    <dbReference type="NCBI Taxonomy" id="136037"/>
    <lineage>
        <taxon>Eukaryota</taxon>
        <taxon>Metazoa</taxon>
        <taxon>Ecdysozoa</taxon>
        <taxon>Arthropoda</taxon>
        <taxon>Hexapoda</taxon>
        <taxon>Insecta</taxon>
        <taxon>Pterygota</taxon>
        <taxon>Neoptera</taxon>
        <taxon>Polyneoptera</taxon>
        <taxon>Dictyoptera</taxon>
        <taxon>Blattodea</taxon>
        <taxon>Blattoidea</taxon>
        <taxon>Termitoidae</taxon>
        <taxon>Termopsidae</taxon>
        <taxon>Zootermopsis</taxon>
    </lineage>
</organism>
<dbReference type="OMA" id="HPMIQPP"/>
<dbReference type="Pfam" id="PF04103">
    <property type="entry name" value="CD20"/>
    <property type="match status" value="1"/>
</dbReference>
<feature type="region of interest" description="Disordered" evidence="6">
    <location>
        <begin position="328"/>
        <end position="348"/>
    </location>
</feature>
<evidence type="ECO:0008006" key="10">
    <source>
        <dbReference type="Google" id="ProtNLM"/>
    </source>
</evidence>
<dbReference type="PANTHER" id="PTHR23320:SF173">
    <property type="entry name" value="MARVEL DOMAIN-CONTAINING PROTEIN-RELATED"/>
    <property type="match status" value="1"/>
</dbReference>
<reference evidence="8 9" key="1">
    <citation type="journal article" date="2014" name="Nat. Commun.">
        <title>Molecular traces of alternative social organization in a termite genome.</title>
        <authorList>
            <person name="Terrapon N."/>
            <person name="Li C."/>
            <person name="Robertson H.M."/>
            <person name="Ji L."/>
            <person name="Meng X."/>
            <person name="Booth W."/>
            <person name="Chen Z."/>
            <person name="Childers C.P."/>
            <person name="Glastad K.M."/>
            <person name="Gokhale K."/>
            <person name="Gowin J."/>
            <person name="Gronenberg W."/>
            <person name="Hermansen R.A."/>
            <person name="Hu H."/>
            <person name="Hunt B.G."/>
            <person name="Huylmans A.K."/>
            <person name="Khalil S.M."/>
            <person name="Mitchell R.D."/>
            <person name="Munoz-Torres M.C."/>
            <person name="Mustard J.A."/>
            <person name="Pan H."/>
            <person name="Reese J.T."/>
            <person name="Scharf M.E."/>
            <person name="Sun F."/>
            <person name="Vogel H."/>
            <person name="Xiao J."/>
            <person name="Yang W."/>
            <person name="Yang Z."/>
            <person name="Yang Z."/>
            <person name="Zhou J."/>
            <person name="Zhu J."/>
            <person name="Brent C.S."/>
            <person name="Elsik C.G."/>
            <person name="Goodisman M.A."/>
            <person name="Liberles D.A."/>
            <person name="Roe R.M."/>
            <person name="Vargo E.L."/>
            <person name="Vilcinskas A."/>
            <person name="Wang J."/>
            <person name="Bornberg-Bauer E."/>
            <person name="Korb J."/>
            <person name="Zhang G."/>
            <person name="Liebig J."/>
        </authorList>
    </citation>
    <scope>NUCLEOTIDE SEQUENCE [LARGE SCALE GENOMIC DNA]</scope>
    <source>
        <tissue evidence="8">Whole organism</tissue>
    </source>
</reference>
<protein>
    <recommendedName>
        <fullName evidence="10">Transmembrane protein</fullName>
    </recommendedName>
</protein>
<dbReference type="eggNOG" id="ENOG502S3UN">
    <property type="taxonomic scope" value="Eukaryota"/>
</dbReference>
<evidence type="ECO:0000256" key="2">
    <source>
        <dbReference type="ARBA" id="ARBA00009565"/>
    </source>
</evidence>
<dbReference type="PANTHER" id="PTHR23320">
    <property type="entry name" value="MEMBRANE-SPANNING 4-DOMAINS SUBFAMILY A MS4A -RELATED"/>
    <property type="match status" value="1"/>
</dbReference>
<evidence type="ECO:0000256" key="3">
    <source>
        <dbReference type="ARBA" id="ARBA00022692"/>
    </source>
</evidence>
<name>A0A067QTD9_ZOONE</name>
<keyword evidence="9" id="KW-1185">Reference proteome</keyword>
<feature type="region of interest" description="Disordered" evidence="6">
    <location>
        <begin position="377"/>
        <end position="397"/>
    </location>
</feature>
<feature type="transmembrane region" description="Helical" evidence="7">
    <location>
        <begin position="53"/>
        <end position="77"/>
    </location>
</feature>
<dbReference type="InterPro" id="IPR007237">
    <property type="entry name" value="CD20-like"/>
</dbReference>
<evidence type="ECO:0000313" key="8">
    <source>
        <dbReference type="EMBL" id="KDR12999.1"/>
    </source>
</evidence>
<dbReference type="GO" id="GO:0016020">
    <property type="term" value="C:membrane"/>
    <property type="evidence" value="ECO:0007669"/>
    <property type="project" value="UniProtKB-SubCell"/>
</dbReference>
<dbReference type="STRING" id="136037.A0A067QTD9"/>
<evidence type="ECO:0000256" key="1">
    <source>
        <dbReference type="ARBA" id="ARBA00004141"/>
    </source>
</evidence>
<evidence type="ECO:0000256" key="5">
    <source>
        <dbReference type="ARBA" id="ARBA00023136"/>
    </source>
</evidence>
<accession>A0A067QTD9</accession>
<dbReference type="Proteomes" id="UP000027135">
    <property type="component" value="Unassembled WGS sequence"/>
</dbReference>
<dbReference type="EMBL" id="KK852980">
    <property type="protein sequence ID" value="KDR12999.1"/>
    <property type="molecule type" value="Genomic_DNA"/>
</dbReference>
<dbReference type="InterPro" id="IPR030417">
    <property type="entry name" value="MS4A"/>
</dbReference>
<comment type="similarity">
    <text evidence="2">Belongs to the MS4A family.</text>
</comment>
<evidence type="ECO:0000256" key="7">
    <source>
        <dbReference type="SAM" id="Phobius"/>
    </source>
</evidence>
<sequence>MSGESDPSPSSMASPQDILVVKSPGDSFSSTLQTRSSTLSGSFRGEASSEENAFLFLGVAQMLLGVLMAVFGVLAIVHESSLSGVGAGLWGGAVAMATGVVGVLAGLRSCYSVTESSPSRLAVTAFLALCLISLAVSNLVVVLSVIGLVRDGQSADVRAIQKENVKSDTDINDGPNWAPLLASCGLLLMACAQCLVTIVSGFRCYRQVCPCARRRDEKQPLPDSPEPAGSFYSTSSKETLISDWLGQQRRQNVLLITQPPVQGPCGPIFTLQAPPPVPPPSVIGYHLPNAPFLNPLVPPHYMMSRPVKTLGGTAERTKCLRDHNIVRRGRRGTNKRKHGSAASVPVEHQRPVTEEEVAQTYTGLDREIAEEFITIAMESGTGKSKQPVPEMNTDRGR</sequence>
<feature type="transmembrane region" description="Helical" evidence="7">
    <location>
        <begin position="89"/>
        <end position="111"/>
    </location>
</feature>
<keyword evidence="4 7" id="KW-1133">Transmembrane helix</keyword>
<proteinExistence type="inferred from homology"/>
<feature type="transmembrane region" description="Helical" evidence="7">
    <location>
        <begin position="180"/>
        <end position="205"/>
    </location>
</feature>
<dbReference type="AlphaFoldDB" id="A0A067QTD9"/>
<comment type="subcellular location">
    <subcellularLocation>
        <location evidence="1">Membrane</location>
        <topology evidence="1">Multi-pass membrane protein</topology>
    </subcellularLocation>
</comment>
<feature type="transmembrane region" description="Helical" evidence="7">
    <location>
        <begin position="123"/>
        <end position="149"/>
    </location>
</feature>
<gene>
    <name evidence="8" type="ORF">L798_13205</name>
</gene>
<evidence type="ECO:0000313" key="9">
    <source>
        <dbReference type="Proteomes" id="UP000027135"/>
    </source>
</evidence>
<keyword evidence="5 7" id="KW-0472">Membrane</keyword>